<evidence type="ECO:0000256" key="1">
    <source>
        <dbReference type="SAM" id="MobiDB-lite"/>
    </source>
</evidence>
<name>A0A2A9EJ39_9MICO</name>
<gene>
    <name evidence="3" type="ORF">ATJ97_1446</name>
</gene>
<organism evidence="3 4">
    <name type="scientific">Georgenia soli</name>
    <dbReference type="NCBI Taxonomy" id="638953"/>
    <lineage>
        <taxon>Bacteria</taxon>
        <taxon>Bacillati</taxon>
        <taxon>Actinomycetota</taxon>
        <taxon>Actinomycetes</taxon>
        <taxon>Micrococcales</taxon>
        <taxon>Bogoriellaceae</taxon>
        <taxon>Georgenia</taxon>
    </lineage>
</organism>
<dbReference type="Pfam" id="PF13466">
    <property type="entry name" value="STAS_2"/>
    <property type="match status" value="1"/>
</dbReference>
<evidence type="ECO:0000259" key="2">
    <source>
        <dbReference type="Pfam" id="PF13466"/>
    </source>
</evidence>
<comment type="caution">
    <text evidence="3">The sequence shown here is derived from an EMBL/GenBank/DDBJ whole genome shotgun (WGS) entry which is preliminary data.</text>
</comment>
<dbReference type="Gene3D" id="3.30.750.24">
    <property type="entry name" value="STAS domain"/>
    <property type="match status" value="1"/>
</dbReference>
<feature type="domain" description="MlaB-like STAS" evidence="2">
    <location>
        <begin position="19"/>
        <end position="95"/>
    </location>
</feature>
<sequence length="126" mass="13596">MSEPIGSVTVRTSPTRSRLVLAGEVDMSLAEELSAAVDNVLALAMPVDVLVRDVTFLDSSGLSKLVRLATSSISRTRLIEPPEFVRFLLEVTRMDEVLDVVEKDPGFPDDDPSPDVVGLGSQRDAV</sequence>
<accession>A0A2A9EJ39</accession>
<dbReference type="OrthoDB" id="9793697at2"/>
<dbReference type="AlphaFoldDB" id="A0A2A9EJ39"/>
<evidence type="ECO:0000313" key="3">
    <source>
        <dbReference type="EMBL" id="PFG38954.1"/>
    </source>
</evidence>
<proteinExistence type="predicted"/>
<dbReference type="SUPFAM" id="SSF52091">
    <property type="entry name" value="SpoIIaa-like"/>
    <property type="match status" value="1"/>
</dbReference>
<dbReference type="EMBL" id="PDJI01000004">
    <property type="protein sequence ID" value="PFG38954.1"/>
    <property type="molecule type" value="Genomic_DNA"/>
</dbReference>
<keyword evidence="4" id="KW-1185">Reference proteome</keyword>
<dbReference type="InterPro" id="IPR058548">
    <property type="entry name" value="MlaB-like_STAS"/>
</dbReference>
<dbReference type="CDD" id="cd07043">
    <property type="entry name" value="STAS_anti-anti-sigma_factors"/>
    <property type="match status" value="1"/>
</dbReference>
<dbReference type="InterPro" id="IPR036513">
    <property type="entry name" value="STAS_dom_sf"/>
</dbReference>
<reference evidence="3 4" key="1">
    <citation type="submission" date="2017-10" db="EMBL/GenBank/DDBJ databases">
        <title>Sequencing the genomes of 1000 actinobacteria strains.</title>
        <authorList>
            <person name="Klenk H.-P."/>
        </authorList>
    </citation>
    <scope>NUCLEOTIDE SEQUENCE [LARGE SCALE GENOMIC DNA]</scope>
    <source>
        <strain evidence="3 4">DSM 21838</strain>
    </source>
</reference>
<protein>
    <submittedName>
        <fullName evidence="3">Anti-anti-sigma factor</fullName>
    </submittedName>
</protein>
<evidence type="ECO:0000313" key="4">
    <source>
        <dbReference type="Proteomes" id="UP000222106"/>
    </source>
</evidence>
<dbReference type="Proteomes" id="UP000222106">
    <property type="component" value="Unassembled WGS sequence"/>
</dbReference>
<feature type="region of interest" description="Disordered" evidence="1">
    <location>
        <begin position="102"/>
        <end position="126"/>
    </location>
</feature>
<dbReference type="RefSeq" id="WP_098483134.1">
    <property type="nucleotide sequence ID" value="NZ_PDJI01000004.1"/>
</dbReference>